<feature type="chain" id="PRO_5046975957" description="Beta-xylanase" evidence="12">
    <location>
        <begin position="21"/>
        <end position="469"/>
    </location>
</feature>
<feature type="domain" description="GH10" evidence="14">
    <location>
        <begin position="31"/>
        <end position="330"/>
    </location>
</feature>
<evidence type="ECO:0000259" key="14">
    <source>
        <dbReference type="PROSITE" id="PS51760"/>
    </source>
</evidence>
<keyword evidence="3" id="KW-0858">Xylan degradation</keyword>
<evidence type="ECO:0000256" key="10">
    <source>
        <dbReference type="RuleBase" id="RU361174"/>
    </source>
</evidence>
<dbReference type="RefSeq" id="WP_204945537.1">
    <property type="nucleotide sequence ID" value="NZ_JAFBBP010000001.1"/>
</dbReference>
<dbReference type="PRINTS" id="PR00134">
    <property type="entry name" value="GLHYDRLASE10"/>
</dbReference>
<dbReference type="EC" id="3.2.1.8" evidence="10"/>
<feature type="domain" description="CBM2" evidence="13">
    <location>
        <begin position="369"/>
        <end position="469"/>
    </location>
</feature>
<evidence type="ECO:0000256" key="6">
    <source>
        <dbReference type="ARBA" id="ARBA00023277"/>
    </source>
</evidence>
<evidence type="ECO:0000256" key="11">
    <source>
        <dbReference type="SAM" id="MobiDB-lite"/>
    </source>
</evidence>
<dbReference type="Gene3D" id="2.60.40.290">
    <property type="match status" value="1"/>
</dbReference>
<evidence type="ECO:0000313" key="16">
    <source>
        <dbReference type="Proteomes" id="UP000764837"/>
    </source>
</evidence>
<dbReference type="PANTHER" id="PTHR31490">
    <property type="entry name" value="GLYCOSYL HYDROLASE"/>
    <property type="match status" value="1"/>
</dbReference>
<evidence type="ECO:0000256" key="9">
    <source>
        <dbReference type="PROSITE-ProRule" id="PRU10061"/>
    </source>
</evidence>
<dbReference type="Gene3D" id="3.20.20.80">
    <property type="entry name" value="Glycosidases"/>
    <property type="match status" value="1"/>
</dbReference>
<dbReference type="SMART" id="SM00633">
    <property type="entry name" value="Glyco_10"/>
    <property type="match status" value="1"/>
</dbReference>
<dbReference type="Pfam" id="PF00553">
    <property type="entry name" value="CBM_2"/>
    <property type="match status" value="1"/>
</dbReference>
<dbReference type="SMART" id="SM00637">
    <property type="entry name" value="CBD_II"/>
    <property type="match status" value="1"/>
</dbReference>
<gene>
    <name evidence="15" type="ORF">JOD64_006258</name>
</gene>
<dbReference type="InterPro" id="IPR012291">
    <property type="entry name" value="CBM2_carb-bd_dom_sf"/>
</dbReference>
<comment type="caution">
    <text evidence="15">The sequence shown here is derived from an EMBL/GenBank/DDBJ whole genome shotgun (WGS) entry which is preliminary data.</text>
</comment>
<dbReference type="EMBL" id="JAFBBP010000001">
    <property type="protein sequence ID" value="MBM7495036.1"/>
    <property type="molecule type" value="Genomic_DNA"/>
</dbReference>
<protein>
    <recommendedName>
        <fullName evidence="10">Beta-xylanase</fullName>
        <ecNumber evidence="10">3.2.1.8</ecNumber>
    </recommendedName>
</protein>
<dbReference type="PROSITE" id="PS00591">
    <property type="entry name" value="GH10_1"/>
    <property type="match status" value="1"/>
</dbReference>
<dbReference type="PROSITE" id="PS51760">
    <property type="entry name" value="GH10_2"/>
    <property type="match status" value="1"/>
</dbReference>
<keyword evidence="6 10" id="KW-0119">Carbohydrate metabolism</keyword>
<comment type="similarity">
    <text evidence="2 10">Belongs to the glycosyl hydrolase 10 (cellulase F) family.</text>
</comment>
<keyword evidence="16" id="KW-1185">Reference proteome</keyword>
<evidence type="ECO:0000256" key="1">
    <source>
        <dbReference type="ARBA" id="ARBA00000681"/>
    </source>
</evidence>
<evidence type="ECO:0000256" key="8">
    <source>
        <dbReference type="ARBA" id="ARBA00023326"/>
    </source>
</evidence>
<evidence type="ECO:0000256" key="2">
    <source>
        <dbReference type="ARBA" id="ARBA00007495"/>
    </source>
</evidence>
<accession>A0ABS2M3R6</accession>
<reference evidence="15 16" key="1">
    <citation type="submission" date="2021-01" db="EMBL/GenBank/DDBJ databases">
        <title>Sequencing the genomes of 1000 actinobacteria strains.</title>
        <authorList>
            <person name="Klenk H.-P."/>
        </authorList>
    </citation>
    <scope>NUCLEOTIDE SEQUENCE [LARGE SCALE GENOMIC DNA]</scope>
    <source>
        <strain evidence="15 16">DSM 100204</strain>
    </source>
</reference>
<feature type="compositionally biased region" description="Pro residues" evidence="11">
    <location>
        <begin position="341"/>
        <end position="373"/>
    </location>
</feature>
<keyword evidence="7 10" id="KW-0326">Glycosidase</keyword>
<feature type="signal peptide" evidence="12">
    <location>
        <begin position="1"/>
        <end position="20"/>
    </location>
</feature>
<dbReference type="InterPro" id="IPR008965">
    <property type="entry name" value="CBM2/CBM3_carb-bd_dom_sf"/>
</dbReference>
<evidence type="ECO:0000256" key="7">
    <source>
        <dbReference type="ARBA" id="ARBA00023295"/>
    </source>
</evidence>
<dbReference type="InterPro" id="IPR001919">
    <property type="entry name" value="CBD2"/>
</dbReference>
<feature type="active site" description="Nucleophile" evidence="9">
    <location>
        <position position="265"/>
    </location>
</feature>
<keyword evidence="4 12" id="KW-0732">Signal</keyword>
<dbReference type="InterPro" id="IPR017853">
    <property type="entry name" value="GH"/>
</dbReference>
<evidence type="ECO:0000256" key="5">
    <source>
        <dbReference type="ARBA" id="ARBA00022801"/>
    </source>
</evidence>
<dbReference type="SUPFAM" id="SSF49384">
    <property type="entry name" value="Carbohydrate-binding domain"/>
    <property type="match status" value="1"/>
</dbReference>
<evidence type="ECO:0000256" key="4">
    <source>
        <dbReference type="ARBA" id="ARBA00022729"/>
    </source>
</evidence>
<evidence type="ECO:0000256" key="12">
    <source>
        <dbReference type="SAM" id="SignalP"/>
    </source>
</evidence>
<comment type="catalytic activity">
    <reaction evidence="1 10">
        <text>Endohydrolysis of (1-&gt;4)-beta-D-xylosidic linkages in xylans.</text>
        <dbReference type="EC" id="3.2.1.8"/>
    </reaction>
</comment>
<evidence type="ECO:0000256" key="3">
    <source>
        <dbReference type="ARBA" id="ARBA00022651"/>
    </source>
</evidence>
<feature type="region of interest" description="Disordered" evidence="11">
    <location>
        <begin position="335"/>
        <end position="375"/>
    </location>
</feature>
<dbReference type="GO" id="GO:0031176">
    <property type="term" value="F:endo-1,4-beta-xylanase activity"/>
    <property type="evidence" value="ECO:0007669"/>
    <property type="project" value="UniProtKB-EC"/>
</dbReference>
<organism evidence="15 16">
    <name type="scientific">Micromonospora luteifusca</name>
    <dbReference type="NCBI Taxonomy" id="709860"/>
    <lineage>
        <taxon>Bacteria</taxon>
        <taxon>Bacillati</taxon>
        <taxon>Actinomycetota</taxon>
        <taxon>Actinomycetes</taxon>
        <taxon>Micromonosporales</taxon>
        <taxon>Micromonosporaceae</taxon>
        <taxon>Micromonospora</taxon>
    </lineage>
</organism>
<dbReference type="SUPFAM" id="SSF51445">
    <property type="entry name" value="(Trans)glycosidases"/>
    <property type="match status" value="1"/>
</dbReference>
<proteinExistence type="inferred from homology"/>
<dbReference type="PANTHER" id="PTHR31490:SF88">
    <property type="entry name" value="BETA-XYLANASE"/>
    <property type="match status" value="1"/>
</dbReference>
<dbReference type="InterPro" id="IPR031158">
    <property type="entry name" value="GH10_AS"/>
</dbReference>
<evidence type="ECO:0000259" key="13">
    <source>
        <dbReference type="PROSITE" id="PS51173"/>
    </source>
</evidence>
<keyword evidence="8 10" id="KW-0624">Polysaccharide degradation</keyword>
<dbReference type="InterPro" id="IPR044846">
    <property type="entry name" value="GH10"/>
</dbReference>
<name>A0ABS2M3R6_9ACTN</name>
<dbReference type="Pfam" id="PF00331">
    <property type="entry name" value="Glyco_hydro_10"/>
    <property type="match status" value="1"/>
</dbReference>
<dbReference type="PROSITE" id="PS51173">
    <property type="entry name" value="CBM2"/>
    <property type="match status" value="1"/>
</dbReference>
<dbReference type="Proteomes" id="UP000764837">
    <property type="component" value="Unassembled WGS sequence"/>
</dbReference>
<evidence type="ECO:0000313" key="15">
    <source>
        <dbReference type="EMBL" id="MBM7495036.1"/>
    </source>
</evidence>
<sequence length="469" mass="48647">MNHKRALRAAVTIAVTGALAAGMTMTLTTGASAGTTLRASAAEKGRYFGAAVATGKLSTSAYTTILNREFNSVVPENEMKWDATEPQQGRFSYTGGDRLVSHAQANGMSVRGHALLWHAQQPGWAQGMSGTALRNAAINHVTQVATHFRGKIYAWDVVNEAFADGGSGGRRDSNLQRTGNDWIEAAFRAARAADPGAKLCYNDYNTDGINAKSTGIYNMVRDFRSRGVPIDCVGFQSHLGTSLAGDYQANLQRFADLGVDVQITELDVMSGGNQANIFGSVTRACMNVSRCTGITTWGVRDCDSWRGSDNALLFDCNGNKKAAYTSVLNALNAGPGITPSPTTPGPTTPGPTTPPPTTPPPTTPPPTTPPPGPDGCTASVSLNSWTGGFVASVKVTAGSAGTNGWNVSVTLPGGASVTNTWSATASGSTGTVRFTNVDYNGRLGAGQVTEFGFQGNGSASGLTPTCTAS</sequence>
<keyword evidence="5 10" id="KW-0378">Hydrolase</keyword>
<dbReference type="InterPro" id="IPR001000">
    <property type="entry name" value="GH10_dom"/>
</dbReference>